<dbReference type="GO" id="GO:0016787">
    <property type="term" value="F:hydrolase activity"/>
    <property type="evidence" value="ECO:0007669"/>
    <property type="project" value="UniProtKB-KW"/>
</dbReference>
<gene>
    <name evidence="4" type="ORF">DES53_104445</name>
</gene>
<dbReference type="PANTHER" id="PTHR16222:SF24">
    <property type="entry name" value="ADP-RIBOSYLHYDROLASE ARH3"/>
    <property type="match status" value="1"/>
</dbReference>
<dbReference type="SUPFAM" id="SSF101478">
    <property type="entry name" value="ADP-ribosylglycohydrolase"/>
    <property type="match status" value="1"/>
</dbReference>
<organism evidence="4 5">
    <name type="scientific">Roseimicrobium gellanilyticum</name>
    <dbReference type="NCBI Taxonomy" id="748857"/>
    <lineage>
        <taxon>Bacteria</taxon>
        <taxon>Pseudomonadati</taxon>
        <taxon>Verrucomicrobiota</taxon>
        <taxon>Verrucomicrobiia</taxon>
        <taxon>Verrucomicrobiales</taxon>
        <taxon>Verrucomicrobiaceae</taxon>
        <taxon>Roseimicrobium</taxon>
    </lineage>
</organism>
<dbReference type="InterPro" id="IPR005502">
    <property type="entry name" value="Ribosyl_crysJ1"/>
</dbReference>
<feature type="binding site" evidence="3">
    <location>
        <position position="310"/>
    </location>
    <ligand>
        <name>Mg(2+)</name>
        <dbReference type="ChEBI" id="CHEBI:18420"/>
        <label>1</label>
    </ligand>
</feature>
<keyword evidence="3" id="KW-0460">Magnesium</keyword>
<proteinExistence type="inferred from homology"/>
<keyword evidence="3" id="KW-0479">Metal-binding</keyword>
<name>A0A366HNL2_9BACT</name>
<sequence length="354" mass="38307">MTSSPDSIADRAAGCIVGAFIGDALGLGPHWYYDLNEQRKDYGPWIDGYTKPKQGRYHSGMEAGELSQTGIIMKLLLTSVAECGTYDETDFTRRLDEELLPKLTGKPQGGPGGYTNHSFRQVWTARVRDQKPWREAAGNADTSEAAERLSILAARFATEPYLAAKYANDCCLLSQNDSLVAQQSVGFACVLAALVRGEPFDENISDRLLDLVAAGELPFQADRAIAKPNQQKPTFGFASPDALLIPSWVAEAARDKDIRIEPAWKASIVYGMSCAIHSQLPSAYYLAARFPDDFESAVLHAINGGGQNMSRACLTGALVGAQVGLSKIPQRFIDGLRDGKEIVAMAEKVAAQGK</sequence>
<keyword evidence="5" id="KW-1185">Reference proteome</keyword>
<reference evidence="4 5" key="1">
    <citation type="submission" date="2018-06" db="EMBL/GenBank/DDBJ databases">
        <title>Genomic Encyclopedia of Type Strains, Phase IV (KMG-IV): sequencing the most valuable type-strain genomes for metagenomic binning, comparative biology and taxonomic classification.</title>
        <authorList>
            <person name="Goeker M."/>
        </authorList>
    </citation>
    <scope>NUCLEOTIDE SEQUENCE [LARGE SCALE GENOMIC DNA]</scope>
    <source>
        <strain evidence="4 5">DSM 25532</strain>
    </source>
</reference>
<dbReference type="InterPro" id="IPR050792">
    <property type="entry name" value="ADP-ribosylglycohydrolase"/>
</dbReference>
<protein>
    <submittedName>
        <fullName evidence="4">ADP-ribosylglycohydrolase</fullName>
    </submittedName>
</protein>
<keyword evidence="2 4" id="KW-0378">Hydrolase</keyword>
<evidence type="ECO:0000256" key="3">
    <source>
        <dbReference type="PIRSR" id="PIRSR605502-1"/>
    </source>
</evidence>
<dbReference type="Pfam" id="PF03747">
    <property type="entry name" value="ADP_ribosyl_GH"/>
    <property type="match status" value="1"/>
</dbReference>
<dbReference type="OrthoDB" id="9798107at2"/>
<feature type="binding site" evidence="3">
    <location>
        <position position="67"/>
    </location>
    <ligand>
        <name>Mg(2+)</name>
        <dbReference type="ChEBI" id="CHEBI:18420"/>
        <label>1</label>
    </ligand>
</feature>
<dbReference type="RefSeq" id="WP_113959009.1">
    <property type="nucleotide sequence ID" value="NZ_QNRR01000004.1"/>
</dbReference>
<dbReference type="EMBL" id="QNRR01000004">
    <property type="protein sequence ID" value="RBP44623.1"/>
    <property type="molecule type" value="Genomic_DNA"/>
</dbReference>
<accession>A0A366HNL2</accession>
<dbReference type="Proteomes" id="UP000253426">
    <property type="component" value="Unassembled WGS sequence"/>
</dbReference>
<dbReference type="InterPro" id="IPR036705">
    <property type="entry name" value="Ribosyl_crysJ1_sf"/>
</dbReference>
<evidence type="ECO:0000313" key="4">
    <source>
        <dbReference type="EMBL" id="RBP44623.1"/>
    </source>
</evidence>
<dbReference type="Gene3D" id="1.10.4080.10">
    <property type="entry name" value="ADP-ribosylation/Crystallin J1"/>
    <property type="match status" value="1"/>
</dbReference>
<comment type="cofactor">
    <cofactor evidence="3">
        <name>Mg(2+)</name>
        <dbReference type="ChEBI" id="CHEBI:18420"/>
    </cofactor>
    <text evidence="3">Binds 2 magnesium ions per subunit.</text>
</comment>
<dbReference type="PANTHER" id="PTHR16222">
    <property type="entry name" value="ADP-RIBOSYLGLYCOHYDROLASE"/>
    <property type="match status" value="1"/>
</dbReference>
<evidence type="ECO:0000256" key="2">
    <source>
        <dbReference type="ARBA" id="ARBA00022801"/>
    </source>
</evidence>
<comment type="similarity">
    <text evidence="1">Belongs to the ADP-ribosylglycohydrolase family.</text>
</comment>
<evidence type="ECO:0000313" key="5">
    <source>
        <dbReference type="Proteomes" id="UP000253426"/>
    </source>
</evidence>
<comment type="caution">
    <text evidence="4">The sequence shown here is derived from an EMBL/GenBank/DDBJ whole genome shotgun (WGS) entry which is preliminary data.</text>
</comment>
<dbReference type="GO" id="GO:0046872">
    <property type="term" value="F:metal ion binding"/>
    <property type="evidence" value="ECO:0007669"/>
    <property type="project" value="UniProtKB-KW"/>
</dbReference>
<evidence type="ECO:0000256" key="1">
    <source>
        <dbReference type="ARBA" id="ARBA00010702"/>
    </source>
</evidence>
<dbReference type="AlphaFoldDB" id="A0A366HNL2"/>